<name>A0A3S3PI75_9ACAR</name>
<evidence type="ECO:0000256" key="5">
    <source>
        <dbReference type="ARBA" id="ARBA00023136"/>
    </source>
</evidence>
<dbReference type="PANTHER" id="PTHR23506:SF26">
    <property type="entry name" value="MFS-TYPE TRANSPORTER SLC18B1"/>
    <property type="match status" value="1"/>
</dbReference>
<dbReference type="SUPFAM" id="SSF103473">
    <property type="entry name" value="MFS general substrate transporter"/>
    <property type="match status" value="1"/>
</dbReference>
<reference evidence="7 8" key="1">
    <citation type="journal article" date="2018" name="Gigascience">
        <title>Genomes of trombidid mites reveal novel predicted allergens and laterally-transferred genes associated with secondary metabolism.</title>
        <authorList>
            <person name="Dong X."/>
            <person name="Chaisiri K."/>
            <person name="Xia D."/>
            <person name="Armstrong S.D."/>
            <person name="Fang Y."/>
            <person name="Donnelly M.J."/>
            <person name="Kadowaki T."/>
            <person name="McGarry J.W."/>
            <person name="Darby A.C."/>
            <person name="Makepeace B.L."/>
        </authorList>
    </citation>
    <scope>NUCLEOTIDE SEQUENCE [LARGE SCALE GENOMIC DNA]</scope>
    <source>
        <strain evidence="7">UoL-WK</strain>
    </source>
</reference>
<feature type="transmembrane region" description="Helical" evidence="6">
    <location>
        <begin position="35"/>
        <end position="56"/>
    </location>
</feature>
<organism evidence="7 8">
    <name type="scientific">Dinothrombium tinctorium</name>
    <dbReference type="NCBI Taxonomy" id="1965070"/>
    <lineage>
        <taxon>Eukaryota</taxon>
        <taxon>Metazoa</taxon>
        <taxon>Ecdysozoa</taxon>
        <taxon>Arthropoda</taxon>
        <taxon>Chelicerata</taxon>
        <taxon>Arachnida</taxon>
        <taxon>Acari</taxon>
        <taxon>Acariformes</taxon>
        <taxon>Trombidiformes</taxon>
        <taxon>Prostigmata</taxon>
        <taxon>Anystina</taxon>
        <taxon>Parasitengona</taxon>
        <taxon>Trombidioidea</taxon>
        <taxon>Trombidiidae</taxon>
        <taxon>Dinothrombium</taxon>
    </lineage>
</organism>
<dbReference type="Proteomes" id="UP000285301">
    <property type="component" value="Unassembled WGS sequence"/>
</dbReference>
<evidence type="ECO:0000256" key="3">
    <source>
        <dbReference type="ARBA" id="ARBA00022692"/>
    </source>
</evidence>
<dbReference type="InterPro" id="IPR036259">
    <property type="entry name" value="MFS_trans_sf"/>
</dbReference>
<dbReference type="GO" id="GO:0016020">
    <property type="term" value="C:membrane"/>
    <property type="evidence" value="ECO:0007669"/>
    <property type="project" value="UniProtKB-SubCell"/>
</dbReference>
<keyword evidence="5 6" id="KW-0472">Membrane</keyword>
<dbReference type="Pfam" id="PF07690">
    <property type="entry name" value="MFS_1"/>
    <property type="match status" value="2"/>
</dbReference>
<dbReference type="PANTHER" id="PTHR23506">
    <property type="entry name" value="GH10249P"/>
    <property type="match status" value="1"/>
</dbReference>
<protein>
    <submittedName>
        <fullName evidence="7">MFS-type transporter SLC18B1-like isoform X2</fullName>
    </submittedName>
</protein>
<keyword evidence="2" id="KW-0813">Transport</keyword>
<dbReference type="AlphaFoldDB" id="A0A3S3PI75"/>
<evidence type="ECO:0000313" key="8">
    <source>
        <dbReference type="Proteomes" id="UP000285301"/>
    </source>
</evidence>
<evidence type="ECO:0000256" key="6">
    <source>
        <dbReference type="SAM" id="Phobius"/>
    </source>
</evidence>
<feature type="transmembrane region" description="Helical" evidence="6">
    <location>
        <begin position="216"/>
        <end position="239"/>
    </location>
</feature>
<proteinExistence type="predicted"/>
<feature type="transmembrane region" description="Helical" evidence="6">
    <location>
        <begin position="105"/>
        <end position="124"/>
    </location>
</feature>
<comment type="subcellular location">
    <subcellularLocation>
        <location evidence="1">Membrane</location>
        <topology evidence="1">Multi-pass membrane protein</topology>
    </subcellularLocation>
</comment>
<evidence type="ECO:0000256" key="2">
    <source>
        <dbReference type="ARBA" id="ARBA00022448"/>
    </source>
</evidence>
<evidence type="ECO:0000313" key="7">
    <source>
        <dbReference type="EMBL" id="RWS01592.1"/>
    </source>
</evidence>
<dbReference type="EMBL" id="NCKU01008918">
    <property type="protein sequence ID" value="RWS01592.1"/>
    <property type="molecule type" value="Genomic_DNA"/>
</dbReference>
<feature type="transmembrane region" description="Helical" evidence="6">
    <location>
        <begin position="76"/>
        <end position="99"/>
    </location>
</feature>
<keyword evidence="8" id="KW-1185">Reference proteome</keyword>
<evidence type="ECO:0000256" key="1">
    <source>
        <dbReference type="ARBA" id="ARBA00004141"/>
    </source>
</evidence>
<feature type="transmembrane region" description="Helical" evidence="6">
    <location>
        <begin position="186"/>
        <end position="209"/>
    </location>
</feature>
<feature type="transmembrane region" description="Helical" evidence="6">
    <location>
        <begin position="245"/>
        <end position="272"/>
    </location>
</feature>
<keyword evidence="4 6" id="KW-1133">Transmembrane helix</keyword>
<accession>A0A3S3PI75</accession>
<comment type="caution">
    <text evidence="7">The sequence shown here is derived from an EMBL/GenBank/DDBJ whole genome shotgun (WGS) entry which is preliminary data.</text>
</comment>
<keyword evidence="3 6" id="KW-0812">Transmembrane</keyword>
<sequence length="349" mass="38109">MSFIGIRCITLIAILLIGFSSIAFGLLDLTQNANLFLYGCILCHVLQTTGMALNAIGVDSMLVEYFPNNISRMCGLFDLSCGVGLIFGAIIGSTLYFVTSYQFPFYLNGSLVLLTVPPCLLFIPKGDINLNCCVKYGKEKLTFKQLISIPEIFAIYISTFIAFQSHDFFQPILGLHLTNLQVKDEMVGLFFALQSLGYTLNTLFICIVATQTKNKLNFLFVGLWIQALAFIIIGCGSVIDVFQNNLYIIAFMLFLNGCGLSLSYIPALDLIANILNNCDISKNLSTSCIASSVLSASTFLGETIGPLLGGLLFANFGFTQACALMAIFPLSTVCFKQQHPINLNSFSSL</sequence>
<dbReference type="STRING" id="1965070.A0A3S3PI75"/>
<feature type="transmembrane region" description="Helical" evidence="6">
    <location>
        <begin position="307"/>
        <end position="328"/>
    </location>
</feature>
<dbReference type="OrthoDB" id="303432at2759"/>
<dbReference type="InterPro" id="IPR011701">
    <property type="entry name" value="MFS"/>
</dbReference>
<evidence type="ECO:0000256" key="4">
    <source>
        <dbReference type="ARBA" id="ARBA00022989"/>
    </source>
</evidence>
<dbReference type="GO" id="GO:0022857">
    <property type="term" value="F:transmembrane transporter activity"/>
    <property type="evidence" value="ECO:0007669"/>
    <property type="project" value="InterPro"/>
</dbReference>
<dbReference type="InterPro" id="IPR050930">
    <property type="entry name" value="MFS_Vesicular_Transporter"/>
</dbReference>
<feature type="transmembrane region" description="Helical" evidence="6">
    <location>
        <begin position="284"/>
        <end position="301"/>
    </location>
</feature>
<gene>
    <name evidence="7" type="ORF">B4U79_16713</name>
</gene>
<dbReference type="Gene3D" id="1.20.1250.20">
    <property type="entry name" value="MFS general substrate transporter like domains"/>
    <property type="match status" value="2"/>
</dbReference>
<feature type="transmembrane region" description="Helical" evidence="6">
    <location>
        <begin position="145"/>
        <end position="166"/>
    </location>
</feature>